<evidence type="ECO:0000256" key="9">
    <source>
        <dbReference type="SAM" id="MobiDB-lite"/>
    </source>
</evidence>
<feature type="transmembrane region" description="Helical" evidence="10">
    <location>
        <begin position="235"/>
        <end position="261"/>
    </location>
</feature>
<keyword evidence="7" id="KW-0325">Glycoprotein</keyword>
<feature type="transmembrane region" description="Helical" evidence="10">
    <location>
        <begin position="476"/>
        <end position="497"/>
    </location>
</feature>
<evidence type="ECO:0000256" key="2">
    <source>
        <dbReference type="ARBA" id="ARBA00006459"/>
    </source>
</evidence>
<evidence type="ECO:0000313" key="12">
    <source>
        <dbReference type="Proteomes" id="UP001164746"/>
    </source>
</evidence>
<dbReference type="PANTHER" id="PTHR11616:SF321">
    <property type="entry name" value="SODIUM-DEPENDENT NUTRIENT AMINO ACID TRANSPORTER 1-RELATED"/>
    <property type="match status" value="1"/>
</dbReference>
<reference evidence="11" key="1">
    <citation type="submission" date="2022-11" db="EMBL/GenBank/DDBJ databases">
        <title>Centuries of genome instability and evolution in soft-shell clam transmissible cancer (bioRxiv).</title>
        <authorList>
            <person name="Hart S.F.M."/>
            <person name="Yonemitsu M.A."/>
            <person name="Giersch R.M."/>
            <person name="Beal B.F."/>
            <person name="Arriagada G."/>
            <person name="Davis B.W."/>
            <person name="Ostrander E.A."/>
            <person name="Goff S.P."/>
            <person name="Metzger M.J."/>
        </authorList>
    </citation>
    <scope>NUCLEOTIDE SEQUENCE</scope>
    <source>
        <strain evidence="11">MELC-2E11</strain>
        <tissue evidence="11">Siphon/mantle</tissue>
    </source>
</reference>
<dbReference type="SUPFAM" id="SSF161070">
    <property type="entry name" value="SNF-like"/>
    <property type="match status" value="1"/>
</dbReference>
<evidence type="ECO:0000256" key="6">
    <source>
        <dbReference type="ARBA" id="ARBA00023136"/>
    </source>
</evidence>
<feature type="compositionally biased region" description="Polar residues" evidence="9">
    <location>
        <begin position="1"/>
        <end position="19"/>
    </location>
</feature>
<name>A0ABY7EYW5_MYAAR</name>
<evidence type="ECO:0000256" key="10">
    <source>
        <dbReference type="SAM" id="Phobius"/>
    </source>
</evidence>
<feature type="region of interest" description="Disordered" evidence="9">
    <location>
        <begin position="1"/>
        <end position="29"/>
    </location>
</feature>
<feature type="transmembrane region" description="Helical" evidence="10">
    <location>
        <begin position="115"/>
        <end position="140"/>
    </location>
</feature>
<sequence length="554" mass="60942">MPSSYEAPSSELNGVTANVETDEETPGIHDDRGQWGSKWEFLLSCVGLSVGLGNVWRFPYLAYQYGGAAFLIAYLILQILIGKPMYMMELVMGQYSGRGPTAVWAMNPSAKGVGISMALISLIVAIYYNVIMAYTLYYFFASMQKTLPWTVCKDEWLPLGCVEKTQKQVQPCTGNSTIDLMVGKCLCNTTDSSFNSQLAVNCTNTTNVALSLCLLMSWIIVVICLIKGIKSSGKVVYFTATFPYVILLILLVRGCLLDGAIDGVNDALLISIMDVVTSIIAGFVIFTTFGGMAKKLGVEVKDVAKGGYGLAFIAYPEALTSLPPPQLWSILFFFMLFTLGLDSEFALLETVMTCIQDEYPKLRKYKSHMCVGFGVALYLIALPCVTPAGDYIVTLMDAYGADFSVLFVATCECVNRFIADCTYMLGHPPRPIIFWAVCWAGCAPLLIGALFLYKMVKFTPPQISKDVPYPEFAQGIGWALTIFVLLPIPITFVYKFIRAEGGLIDRLREITTPDADWGPNDGSDKRPLQNTFEMERKYGLDNPGAVNSNGNINM</sequence>
<feature type="transmembrane region" description="Helical" evidence="10">
    <location>
        <begin position="62"/>
        <end position="82"/>
    </location>
</feature>
<dbReference type="Proteomes" id="UP001164746">
    <property type="component" value="Chromosome 9"/>
</dbReference>
<evidence type="ECO:0000256" key="5">
    <source>
        <dbReference type="ARBA" id="ARBA00022989"/>
    </source>
</evidence>
<protein>
    <recommendedName>
        <fullName evidence="8">Transporter</fullName>
    </recommendedName>
</protein>
<gene>
    <name evidence="11" type="ORF">MAR_005213</name>
</gene>
<feature type="transmembrane region" description="Helical" evidence="10">
    <location>
        <begin position="208"/>
        <end position="226"/>
    </location>
</feature>
<evidence type="ECO:0000256" key="8">
    <source>
        <dbReference type="RuleBase" id="RU003732"/>
    </source>
</evidence>
<comment type="similarity">
    <text evidence="2 8">Belongs to the sodium:neurotransmitter symporter (SNF) (TC 2.A.22) family.</text>
</comment>
<feature type="transmembrane region" description="Helical" evidence="10">
    <location>
        <begin position="369"/>
        <end position="393"/>
    </location>
</feature>
<evidence type="ECO:0000256" key="3">
    <source>
        <dbReference type="ARBA" id="ARBA00022448"/>
    </source>
</evidence>
<keyword evidence="5 10" id="KW-1133">Transmembrane helix</keyword>
<keyword evidence="6 10" id="KW-0472">Membrane</keyword>
<keyword evidence="3 8" id="KW-0813">Transport</keyword>
<organism evidence="11 12">
    <name type="scientific">Mya arenaria</name>
    <name type="common">Soft-shell clam</name>
    <dbReference type="NCBI Taxonomy" id="6604"/>
    <lineage>
        <taxon>Eukaryota</taxon>
        <taxon>Metazoa</taxon>
        <taxon>Spiralia</taxon>
        <taxon>Lophotrochozoa</taxon>
        <taxon>Mollusca</taxon>
        <taxon>Bivalvia</taxon>
        <taxon>Autobranchia</taxon>
        <taxon>Heteroconchia</taxon>
        <taxon>Euheterodonta</taxon>
        <taxon>Imparidentia</taxon>
        <taxon>Neoheterodontei</taxon>
        <taxon>Myida</taxon>
        <taxon>Myoidea</taxon>
        <taxon>Myidae</taxon>
        <taxon>Mya</taxon>
    </lineage>
</organism>
<dbReference type="PROSITE" id="PS50267">
    <property type="entry name" value="NA_NEUROTRAN_SYMP_3"/>
    <property type="match status" value="1"/>
</dbReference>
<comment type="subcellular location">
    <subcellularLocation>
        <location evidence="1">Membrane</location>
        <topology evidence="1">Multi-pass membrane protein</topology>
    </subcellularLocation>
</comment>
<dbReference type="PRINTS" id="PR00176">
    <property type="entry name" value="NANEUSMPORT"/>
</dbReference>
<evidence type="ECO:0000313" key="11">
    <source>
        <dbReference type="EMBL" id="WAR15108.1"/>
    </source>
</evidence>
<evidence type="ECO:0000256" key="4">
    <source>
        <dbReference type="ARBA" id="ARBA00022692"/>
    </source>
</evidence>
<dbReference type="PANTHER" id="PTHR11616">
    <property type="entry name" value="SODIUM/CHLORIDE DEPENDENT TRANSPORTER"/>
    <property type="match status" value="1"/>
</dbReference>
<feature type="transmembrane region" description="Helical" evidence="10">
    <location>
        <begin position="432"/>
        <end position="456"/>
    </location>
</feature>
<dbReference type="EMBL" id="CP111020">
    <property type="protein sequence ID" value="WAR15108.1"/>
    <property type="molecule type" value="Genomic_DNA"/>
</dbReference>
<dbReference type="InterPro" id="IPR000175">
    <property type="entry name" value="Na/ntran_symport"/>
</dbReference>
<feature type="transmembrane region" description="Helical" evidence="10">
    <location>
        <begin position="267"/>
        <end position="291"/>
    </location>
</feature>
<keyword evidence="8" id="KW-0769">Symport</keyword>
<dbReference type="InterPro" id="IPR037272">
    <property type="entry name" value="SNS_sf"/>
</dbReference>
<dbReference type="PROSITE" id="PS00610">
    <property type="entry name" value="NA_NEUROTRAN_SYMP_1"/>
    <property type="match status" value="1"/>
</dbReference>
<evidence type="ECO:0000256" key="1">
    <source>
        <dbReference type="ARBA" id="ARBA00004141"/>
    </source>
</evidence>
<proteinExistence type="inferred from homology"/>
<keyword evidence="12" id="KW-1185">Reference proteome</keyword>
<evidence type="ECO:0000256" key="7">
    <source>
        <dbReference type="ARBA" id="ARBA00023180"/>
    </source>
</evidence>
<keyword evidence="4 8" id="KW-0812">Transmembrane</keyword>
<accession>A0ABY7EYW5</accession>
<dbReference type="Pfam" id="PF00209">
    <property type="entry name" value="SNF"/>
    <property type="match status" value="1"/>
</dbReference>